<feature type="domain" description="Protein NO VEIN C-terminal" evidence="2">
    <location>
        <begin position="452"/>
        <end position="531"/>
    </location>
</feature>
<feature type="compositionally biased region" description="Polar residues" evidence="1">
    <location>
        <begin position="361"/>
        <end position="374"/>
    </location>
</feature>
<feature type="compositionally biased region" description="Polar residues" evidence="1">
    <location>
        <begin position="269"/>
        <end position="283"/>
    </location>
</feature>
<evidence type="ECO:0000259" key="2">
    <source>
        <dbReference type="Pfam" id="PF13020"/>
    </source>
</evidence>
<sequence length="556" mass="62058">MVNDNMFYLHQAYSSSQTEINREIAKHFSSGNRSCSRELMNFLTQAVPILEGKSNEPMESLLSRQQVAIRELPSNEVVWEVPLPQVKEPEPEPEPEPQDSQMVYGRGLDSDTLNQSGAREDAQDQNEGIKSWPPRSALNIDENMQRPKKDSEKSKTPAGMWPPPRPPNSDRSAKTLPSNIRVERDTIQEHEGCAEKLDGEGHRKDSLSRQSSHSRGAEGSSTHGQSAASQQHEGDGTGRKQRGSQGTNDEVEGNSQRNKAGQEQGRGDGTTNRQGSGLVSQLSVEELGSGEKRKRKASESLRDGEHATTKRFNSQMDETSDKESDTPPSDRSNSNSGPGGQGHKGRTRDSSDQEPSDSSSCMDVTFSSSSASQDSHTKQSRERRGMHFTIPLWSESNQNLEYTDLSKDISPNLPGLDLQVVEHEQTEQILKIGRWGEMLVLDYLIRLKDVDPNIEAVLWANAEGEKGLPWDFEIVYLGTQGLDNSYTVYIEVKTTVTQDREIVEISPRQLELALKEGPNFQVYRVYGAGKPEPRLLRIENVAERMKAKQLKLYMVL</sequence>
<evidence type="ECO:0000256" key="1">
    <source>
        <dbReference type="SAM" id="MobiDB-lite"/>
    </source>
</evidence>
<dbReference type="InterPro" id="IPR024975">
    <property type="entry name" value="NOV_C"/>
</dbReference>
<feature type="compositionally biased region" description="Basic and acidic residues" evidence="1">
    <location>
        <begin position="297"/>
        <end position="308"/>
    </location>
</feature>
<protein>
    <recommendedName>
        <fullName evidence="2">Protein NO VEIN C-terminal domain-containing protein</fullName>
    </recommendedName>
</protein>
<feature type="region of interest" description="Disordered" evidence="1">
    <location>
        <begin position="81"/>
        <end position="383"/>
    </location>
</feature>
<gene>
    <name evidence="3" type="ORF">EGW08_023037</name>
</gene>
<accession>A0A3S1GZG2</accession>
<evidence type="ECO:0000313" key="4">
    <source>
        <dbReference type="Proteomes" id="UP000271974"/>
    </source>
</evidence>
<dbReference type="STRING" id="188477.A0A3S1GZG2"/>
<dbReference type="AlphaFoldDB" id="A0A3S1GZG2"/>
<feature type="compositionally biased region" description="Basic and acidic residues" evidence="1">
    <location>
        <begin position="143"/>
        <end position="155"/>
    </location>
</feature>
<proteinExistence type="predicted"/>
<name>A0A3S1GZG2_ELYCH</name>
<feature type="compositionally biased region" description="Polar residues" evidence="1">
    <location>
        <begin position="243"/>
        <end position="261"/>
    </location>
</feature>
<dbReference type="OrthoDB" id="1262810at2759"/>
<organism evidence="3 4">
    <name type="scientific">Elysia chlorotica</name>
    <name type="common">Eastern emerald elysia</name>
    <name type="synonym">Sea slug</name>
    <dbReference type="NCBI Taxonomy" id="188477"/>
    <lineage>
        <taxon>Eukaryota</taxon>
        <taxon>Metazoa</taxon>
        <taxon>Spiralia</taxon>
        <taxon>Lophotrochozoa</taxon>
        <taxon>Mollusca</taxon>
        <taxon>Gastropoda</taxon>
        <taxon>Heterobranchia</taxon>
        <taxon>Euthyneura</taxon>
        <taxon>Panpulmonata</taxon>
        <taxon>Sacoglossa</taxon>
        <taxon>Placobranchoidea</taxon>
        <taxon>Plakobranchidae</taxon>
        <taxon>Elysia</taxon>
    </lineage>
</organism>
<dbReference type="InterPro" id="IPR052957">
    <property type="entry name" value="Auxin_embryo_med"/>
</dbReference>
<dbReference type="Pfam" id="PF13020">
    <property type="entry name" value="NOV_C"/>
    <property type="match status" value="1"/>
</dbReference>
<feature type="compositionally biased region" description="Polar residues" evidence="1">
    <location>
        <begin position="208"/>
        <end position="231"/>
    </location>
</feature>
<feature type="compositionally biased region" description="Polar residues" evidence="1">
    <location>
        <begin position="326"/>
        <end position="336"/>
    </location>
</feature>
<dbReference type="Proteomes" id="UP000271974">
    <property type="component" value="Unassembled WGS sequence"/>
</dbReference>
<comment type="caution">
    <text evidence="3">The sequence shown here is derived from an EMBL/GenBank/DDBJ whole genome shotgun (WGS) entry which is preliminary data.</text>
</comment>
<feature type="compositionally biased region" description="Basic and acidic residues" evidence="1">
    <location>
        <begin position="181"/>
        <end position="207"/>
    </location>
</feature>
<reference evidence="3 4" key="1">
    <citation type="submission" date="2019-01" db="EMBL/GenBank/DDBJ databases">
        <title>A draft genome assembly of the solar-powered sea slug Elysia chlorotica.</title>
        <authorList>
            <person name="Cai H."/>
            <person name="Li Q."/>
            <person name="Fang X."/>
            <person name="Li J."/>
            <person name="Curtis N.E."/>
            <person name="Altenburger A."/>
            <person name="Shibata T."/>
            <person name="Feng M."/>
            <person name="Maeda T."/>
            <person name="Schwartz J.A."/>
            <person name="Shigenobu S."/>
            <person name="Lundholm N."/>
            <person name="Nishiyama T."/>
            <person name="Yang H."/>
            <person name="Hasebe M."/>
            <person name="Li S."/>
            <person name="Pierce S.K."/>
            <person name="Wang J."/>
        </authorList>
    </citation>
    <scope>NUCLEOTIDE SEQUENCE [LARGE SCALE GENOMIC DNA]</scope>
    <source>
        <strain evidence="3">EC2010</strain>
        <tissue evidence="3">Whole organism of an adult</tissue>
    </source>
</reference>
<keyword evidence="4" id="KW-1185">Reference proteome</keyword>
<evidence type="ECO:0000313" key="3">
    <source>
        <dbReference type="EMBL" id="RUS69201.1"/>
    </source>
</evidence>
<dbReference type="PANTHER" id="PTHR32387:SF3">
    <property type="entry name" value="ATP_DNA BINDING PROTEIN"/>
    <property type="match status" value="1"/>
</dbReference>
<dbReference type="EMBL" id="RQTK01001782">
    <property type="protein sequence ID" value="RUS69201.1"/>
    <property type="molecule type" value="Genomic_DNA"/>
</dbReference>
<dbReference type="PANTHER" id="PTHR32387">
    <property type="entry name" value="WU:FJ29H11"/>
    <property type="match status" value="1"/>
</dbReference>